<evidence type="ECO:0000256" key="1">
    <source>
        <dbReference type="ARBA" id="ARBA00022729"/>
    </source>
</evidence>
<reference evidence="7 8" key="1">
    <citation type="submission" date="2017-10" db="EMBL/GenBank/DDBJ databases">
        <title>Sedimentibacterium mangrovi gen. nov., sp. nov., a novel member of family Phyllobacteriacea isolated from mangrove sediment.</title>
        <authorList>
            <person name="Liao H."/>
            <person name="Tian Y."/>
        </authorList>
    </citation>
    <scope>NUCLEOTIDE SEQUENCE [LARGE SCALE GENOMIC DNA]</scope>
    <source>
        <strain evidence="7 8">X9-2-2</strain>
    </source>
</reference>
<feature type="signal peptide" evidence="5">
    <location>
        <begin position="1"/>
        <end position="31"/>
    </location>
</feature>
<dbReference type="GO" id="GO:0016491">
    <property type="term" value="F:oxidoreductase activity"/>
    <property type="evidence" value="ECO:0007669"/>
    <property type="project" value="UniProtKB-KW"/>
</dbReference>
<evidence type="ECO:0000256" key="4">
    <source>
        <dbReference type="ARBA" id="ARBA00023284"/>
    </source>
</evidence>
<keyword evidence="1 5" id="KW-0732">Signal</keyword>
<dbReference type="Pfam" id="PF18312">
    <property type="entry name" value="ScsC_N"/>
    <property type="match status" value="1"/>
</dbReference>
<organism evidence="7 8">
    <name type="scientific">Zhengella mangrovi</name>
    <dbReference type="NCBI Taxonomy" id="1982044"/>
    <lineage>
        <taxon>Bacteria</taxon>
        <taxon>Pseudomonadati</taxon>
        <taxon>Pseudomonadota</taxon>
        <taxon>Alphaproteobacteria</taxon>
        <taxon>Hyphomicrobiales</taxon>
        <taxon>Notoacmeibacteraceae</taxon>
        <taxon>Zhengella</taxon>
    </lineage>
</organism>
<gene>
    <name evidence="7" type="ORF">CSC94_05295</name>
</gene>
<name>A0A2G1QRB0_9HYPH</name>
<dbReference type="PROSITE" id="PS51352">
    <property type="entry name" value="THIOREDOXIN_2"/>
    <property type="match status" value="1"/>
</dbReference>
<evidence type="ECO:0000256" key="2">
    <source>
        <dbReference type="ARBA" id="ARBA00023002"/>
    </source>
</evidence>
<dbReference type="PANTHER" id="PTHR13887">
    <property type="entry name" value="GLUTATHIONE S-TRANSFERASE KAPPA"/>
    <property type="match status" value="1"/>
</dbReference>
<sequence length="262" mass="28516">MFATKLSRKMITLAAAASLGLSALLPVSATAEEMTISDANRAQIETIVREYLLKNPEVLVEAQQALETKQAAEQRDQQRAVIGAASADLFDSKHDGLVGNPKGSVTIVEFFDYNCGYCKRALSDMQSMVEADKDIRFVMKEFPILGEDSHKAHIVSQALIAIAPEKYAEFHQKLLGSSGRANEAKAIEIATGLGVDEGKLREAMKDPEIAKTFRKTYELANKLSITGTPTYVVGDEVVFGALGQEVLEAKVQNLRTCNSTQC</sequence>
<dbReference type="InterPro" id="IPR013766">
    <property type="entry name" value="Thioredoxin_domain"/>
</dbReference>
<dbReference type="InterPro" id="IPR041205">
    <property type="entry name" value="ScsC_N"/>
</dbReference>
<dbReference type="Gene3D" id="3.40.30.10">
    <property type="entry name" value="Glutaredoxin"/>
    <property type="match status" value="1"/>
</dbReference>
<accession>A0A2G1QRB0</accession>
<dbReference type="InterPro" id="IPR001853">
    <property type="entry name" value="DSBA-like_thioredoxin_dom"/>
</dbReference>
<proteinExistence type="predicted"/>
<dbReference type="OrthoDB" id="9780147at2"/>
<keyword evidence="3" id="KW-1015">Disulfide bond</keyword>
<keyword evidence="4" id="KW-0676">Redox-active center</keyword>
<dbReference type="Proteomes" id="UP000221168">
    <property type="component" value="Unassembled WGS sequence"/>
</dbReference>
<dbReference type="AlphaFoldDB" id="A0A2G1QRB0"/>
<keyword evidence="2" id="KW-0560">Oxidoreductase</keyword>
<evidence type="ECO:0000256" key="3">
    <source>
        <dbReference type="ARBA" id="ARBA00023157"/>
    </source>
</evidence>
<keyword evidence="8" id="KW-1185">Reference proteome</keyword>
<dbReference type="RefSeq" id="WP_099304520.1">
    <property type="nucleotide sequence ID" value="NZ_PDVP01000002.1"/>
</dbReference>
<dbReference type="SUPFAM" id="SSF52833">
    <property type="entry name" value="Thioredoxin-like"/>
    <property type="match status" value="1"/>
</dbReference>
<feature type="chain" id="PRO_5013827554" evidence="5">
    <location>
        <begin position="32"/>
        <end position="262"/>
    </location>
</feature>
<feature type="domain" description="Thioredoxin" evidence="6">
    <location>
        <begin position="25"/>
        <end position="256"/>
    </location>
</feature>
<evidence type="ECO:0000313" key="8">
    <source>
        <dbReference type="Proteomes" id="UP000221168"/>
    </source>
</evidence>
<evidence type="ECO:0000256" key="5">
    <source>
        <dbReference type="SAM" id="SignalP"/>
    </source>
</evidence>
<dbReference type="CDD" id="cd03023">
    <property type="entry name" value="DsbA_Com1_like"/>
    <property type="match status" value="1"/>
</dbReference>
<dbReference type="PANTHER" id="PTHR13887:SF14">
    <property type="entry name" value="DISULFIDE BOND FORMATION PROTEIN D"/>
    <property type="match status" value="1"/>
</dbReference>
<evidence type="ECO:0000313" key="7">
    <source>
        <dbReference type="EMBL" id="PHP68077.1"/>
    </source>
</evidence>
<comment type="caution">
    <text evidence="7">The sequence shown here is derived from an EMBL/GenBank/DDBJ whole genome shotgun (WGS) entry which is preliminary data.</text>
</comment>
<evidence type="ECO:0000259" key="6">
    <source>
        <dbReference type="PROSITE" id="PS51352"/>
    </source>
</evidence>
<protein>
    <submittedName>
        <fullName evidence="7">Disulfide bond formation protein DsbA</fullName>
    </submittedName>
</protein>
<dbReference type="InterPro" id="IPR036249">
    <property type="entry name" value="Thioredoxin-like_sf"/>
</dbReference>
<dbReference type="Pfam" id="PF01323">
    <property type="entry name" value="DSBA"/>
    <property type="match status" value="1"/>
</dbReference>
<dbReference type="EMBL" id="PDVP01000002">
    <property type="protein sequence ID" value="PHP68077.1"/>
    <property type="molecule type" value="Genomic_DNA"/>
</dbReference>